<dbReference type="Proteomes" id="UP000887540">
    <property type="component" value="Unplaced"/>
</dbReference>
<protein>
    <submittedName>
        <fullName evidence="8">Uncharacterized protein</fullName>
    </submittedName>
</protein>
<dbReference type="WBParaSite" id="ACRNAN_scaffold1247.g27113.t1">
    <property type="protein sequence ID" value="ACRNAN_scaffold1247.g27113.t1"/>
    <property type="gene ID" value="ACRNAN_scaffold1247.g27113"/>
</dbReference>
<feature type="compositionally biased region" description="Low complexity" evidence="6">
    <location>
        <begin position="264"/>
        <end position="295"/>
    </location>
</feature>
<keyword evidence="5" id="KW-0325">Glycoprotein</keyword>
<keyword evidence="4" id="KW-0378">Hydrolase</keyword>
<dbReference type="Gene3D" id="1.20.120.980">
    <property type="entry name" value="Serine carboxypeptidase S28, SKS domain"/>
    <property type="match status" value="1"/>
</dbReference>
<proteinExistence type="inferred from homology"/>
<dbReference type="PANTHER" id="PTHR11010:SF104">
    <property type="entry name" value="SERINE PROTEASE PCP-1-RELATED"/>
    <property type="match status" value="1"/>
</dbReference>
<dbReference type="Pfam" id="PF05577">
    <property type="entry name" value="Peptidase_S28"/>
    <property type="match status" value="1"/>
</dbReference>
<dbReference type="Gene3D" id="3.40.50.1820">
    <property type="entry name" value="alpha/beta hydrolase"/>
    <property type="match status" value="1"/>
</dbReference>
<sequence>MAMTDYPYPTNFLMPMQAWPATAACKFLGGTSDDYVDLATSLFNASIVFYSNGVNTGNYCIVDPNEATSNLGNPLGFPWQECTELIIYSCASGPPNDVFWQDCSVGNFTSINEDNCNETFVPPTFNGYTKDLFRENAIEHLYGFDYSRTSNIIFTNGNLDPWSAGGVQQTTPGINGGNDRGIYSFYMDGSAHHLDLRQPNTCDPPPVQYARYQIVHIISCWINPSCNANYQQQPLPSFNVTGATSNDCKAVQYGYPWGMPPPTTTSTKTNPITSTHTNPTNPTSTIPNAPSSTTPKAPPTNPPTTTLLTNTTMTVTIHTTAHHSGSSSSSTLASILTILFAITLFWS</sequence>
<dbReference type="AlphaFoldDB" id="A0A914CPG2"/>
<evidence type="ECO:0000256" key="3">
    <source>
        <dbReference type="ARBA" id="ARBA00022729"/>
    </source>
</evidence>
<evidence type="ECO:0000313" key="7">
    <source>
        <dbReference type="Proteomes" id="UP000887540"/>
    </source>
</evidence>
<dbReference type="InterPro" id="IPR029058">
    <property type="entry name" value="AB_hydrolase_fold"/>
</dbReference>
<evidence type="ECO:0000256" key="6">
    <source>
        <dbReference type="SAM" id="MobiDB-lite"/>
    </source>
</evidence>
<dbReference type="GO" id="GO:0070008">
    <property type="term" value="F:serine-type exopeptidase activity"/>
    <property type="evidence" value="ECO:0007669"/>
    <property type="project" value="InterPro"/>
</dbReference>
<dbReference type="GO" id="GO:0008239">
    <property type="term" value="F:dipeptidyl-peptidase activity"/>
    <property type="evidence" value="ECO:0007669"/>
    <property type="project" value="TreeGrafter"/>
</dbReference>
<keyword evidence="2" id="KW-0645">Protease</keyword>
<evidence type="ECO:0000313" key="8">
    <source>
        <dbReference type="WBParaSite" id="ACRNAN_scaffold1247.g27113.t1"/>
    </source>
</evidence>
<name>A0A914CPG2_9BILA</name>
<evidence type="ECO:0000256" key="1">
    <source>
        <dbReference type="ARBA" id="ARBA00011079"/>
    </source>
</evidence>
<dbReference type="InterPro" id="IPR008758">
    <property type="entry name" value="Peptidase_S28"/>
</dbReference>
<evidence type="ECO:0000256" key="2">
    <source>
        <dbReference type="ARBA" id="ARBA00022670"/>
    </source>
</evidence>
<keyword evidence="7" id="KW-1185">Reference proteome</keyword>
<feature type="region of interest" description="Disordered" evidence="6">
    <location>
        <begin position="259"/>
        <end position="305"/>
    </location>
</feature>
<keyword evidence="3" id="KW-0732">Signal</keyword>
<organism evidence="7 8">
    <name type="scientific">Acrobeloides nanus</name>
    <dbReference type="NCBI Taxonomy" id="290746"/>
    <lineage>
        <taxon>Eukaryota</taxon>
        <taxon>Metazoa</taxon>
        <taxon>Ecdysozoa</taxon>
        <taxon>Nematoda</taxon>
        <taxon>Chromadorea</taxon>
        <taxon>Rhabditida</taxon>
        <taxon>Tylenchina</taxon>
        <taxon>Cephalobomorpha</taxon>
        <taxon>Cephaloboidea</taxon>
        <taxon>Cephalobidae</taxon>
        <taxon>Acrobeloides</taxon>
    </lineage>
</organism>
<evidence type="ECO:0000256" key="4">
    <source>
        <dbReference type="ARBA" id="ARBA00022801"/>
    </source>
</evidence>
<dbReference type="InterPro" id="IPR042269">
    <property type="entry name" value="Ser_carbopepase_S28_SKS"/>
</dbReference>
<evidence type="ECO:0000256" key="5">
    <source>
        <dbReference type="ARBA" id="ARBA00023180"/>
    </source>
</evidence>
<reference evidence="8" key="1">
    <citation type="submission" date="2022-11" db="UniProtKB">
        <authorList>
            <consortium name="WormBaseParasite"/>
        </authorList>
    </citation>
    <scope>IDENTIFICATION</scope>
</reference>
<accession>A0A914CPG2</accession>
<dbReference type="PANTHER" id="PTHR11010">
    <property type="entry name" value="PROTEASE S28 PRO-X CARBOXYPEPTIDASE-RELATED"/>
    <property type="match status" value="1"/>
</dbReference>
<comment type="similarity">
    <text evidence="1">Belongs to the peptidase S28 family.</text>
</comment>
<dbReference type="GO" id="GO:0006508">
    <property type="term" value="P:proteolysis"/>
    <property type="evidence" value="ECO:0007669"/>
    <property type="project" value="UniProtKB-KW"/>
</dbReference>